<keyword evidence="2" id="KW-1185">Reference proteome</keyword>
<gene>
    <name evidence="1" type="ORF">OVS_04285</name>
</gene>
<organism evidence="1 2">
    <name type="scientific">Mycoplasma ovis str. Michigan</name>
    <dbReference type="NCBI Taxonomy" id="1415773"/>
    <lineage>
        <taxon>Bacteria</taxon>
        <taxon>Bacillati</taxon>
        <taxon>Mycoplasmatota</taxon>
        <taxon>Mollicutes</taxon>
        <taxon>Mycoplasmataceae</taxon>
        <taxon>Mycoplasma</taxon>
    </lineage>
</organism>
<protein>
    <submittedName>
        <fullName evidence="1">Uncharacterized protein</fullName>
    </submittedName>
</protein>
<dbReference type="EMBL" id="CP006935">
    <property type="protein sequence ID" value="AHC40584.1"/>
    <property type="molecule type" value="Genomic_DNA"/>
</dbReference>
<accession>A0ABM5P2I2</accession>
<name>A0ABM5P2I2_9MOLU</name>
<reference evidence="1 2" key="1">
    <citation type="journal article" date="2014" name="Genome Announc.">
        <title>Complete Genome Sequence of Mycoplasma ovis Strain Michigan, a Hemoplasma of Sheep with Two Distinct 16S rRNA Genes.</title>
        <authorList>
            <person name="Deshuillers P.L."/>
            <person name="Santos A.P."/>
            <person name="do Nascimento N.C."/>
            <person name="Hampel J.A."/>
            <person name="Bergin I.L."/>
            <person name="Dyson M.C."/>
            <person name="Messick J.B."/>
        </authorList>
    </citation>
    <scope>NUCLEOTIDE SEQUENCE [LARGE SCALE GENOMIC DNA]</scope>
    <source>
        <strain evidence="1 2">Michigan</strain>
    </source>
</reference>
<evidence type="ECO:0000313" key="2">
    <source>
        <dbReference type="Proteomes" id="UP000018745"/>
    </source>
</evidence>
<evidence type="ECO:0000313" key="1">
    <source>
        <dbReference type="EMBL" id="AHC40584.1"/>
    </source>
</evidence>
<sequence>MFFRISKSVITSPVHFPVTVDSNLFPVNTIFREFSESSSFFVTWIFISSLFPLLSSSLPVKRLFGNYPSQLLGNLTSPPS</sequence>
<dbReference type="Proteomes" id="UP000018745">
    <property type="component" value="Chromosome"/>
</dbReference>
<proteinExistence type="predicted"/>